<feature type="region of interest" description="Disordered" evidence="1">
    <location>
        <begin position="113"/>
        <end position="161"/>
    </location>
</feature>
<dbReference type="EMBL" id="BGZK01001264">
    <property type="protein sequence ID" value="GBP75852.1"/>
    <property type="molecule type" value="Genomic_DNA"/>
</dbReference>
<sequence length="522" mass="58006">MSIKIHFLHLHLDRFPQSLGNFSDEQGERLHQDLRTMKKSVAVGLTYDGRLLLGVCNEIYLRREVTAFDVAFRPVSERCSGPLPPRQIFHSYSRDGHRNAVTPLELRLSMDGGAADKEADDDEGPAAGGGGGGGGADGGEDATDDERGKHLLPLSAHPAPLEISASQQDFFKMLDEKIEKGKDYDSSSETELRLERERKVALIQQWKATSKSTQSSQSQPSPPTPARRRGPAPAPSPSSDARSPATVRRCCRVNGDRDWPPDSPKRTTATTHWRNNPKVAPYASKKKGLDANDNKAETDTGSPPAQPYIAQIVTYPMSQQVTSQTPQYIAPPEQYQDPEETSRLPLYFVPASPHPEQIAQQRHQTAIHLQQYVAMKQAQQHMFSYYQRAPHPYSRRNRERRQPEAAQRSREGLHRKRLGQLELLPRRRAPVLSAAASPPARFGGHSAAIHENGQRGIDELLPIPERDESEAGGPSGVRARAGRGDRSAGARARPARQNGPRPQREDAQKLKKSRFHVKVKEE</sequence>
<reference evidence="2 3" key="1">
    <citation type="journal article" date="2019" name="Commun. Biol.">
        <title>The bagworm genome reveals a unique fibroin gene that provides high tensile strength.</title>
        <authorList>
            <person name="Kono N."/>
            <person name="Nakamura H."/>
            <person name="Ohtoshi R."/>
            <person name="Tomita M."/>
            <person name="Numata K."/>
            <person name="Arakawa K."/>
        </authorList>
    </citation>
    <scope>NUCLEOTIDE SEQUENCE [LARGE SCALE GENOMIC DNA]</scope>
</reference>
<feature type="compositionally biased region" description="Low complexity" evidence="1">
    <location>
        <begin position="432"/>
        <end position="441"/>
    </location>
</feature>
<dbReference type="Pfam" id="PF15389">
    <property type="entry name" value="DUF4612"/>
    <property type="match status" value="1"/>
</dbReference>
<evidence type="ECO:0000313" key="3">
    <source>
        <dbReference type="Proteomes" id="UP000299102"/>
    </source>
</evidence>
<feature type="region of interest" description="Disordered" evidence="1">
    <location>
        <begin position="389"/>
        <end position="424"/>
    </location>
</feature>
<feature type="region of interest" description="Disordered" evidence="1">
    <location>
        <begin position="432"/>
        <end position="451"/>
    </location>
</feature>
<feature type="region of interest" description="Disordered" evidence="1">
    <location>
        <begin position="204"/>
        <end position="306"/>
    </location>
</feature>
<evidence type="ECO:0000313" key="2">
    <source>
        <dbReference type="EMBL" id="GBP75852.1"/>
    </source>
</evidence>
<feature type="compositionally biased region" description="Low complexity" evidence="1">
    <location>
        <begin position="209"/>
        <end position="219"/>
    </location>
</feature>
<evidence type="ECO:0000256" key="1">
    <source>
        <dbReference type="SAM" id="MobiDB-lite"/>
    </source>
</evidence>
<feature type="compositionally biased region" description="Gly residues" evidence="1">
    <location>
        <begin position="126"/>
        <end position="137"/>
    </location>
</feature>
<gene>
    <name evidence="2" type="ORF">EVAR_53925_1</name>
</gene>
<dbReference type="AlphaFoldDB" id="A0A4C1YLU6"/>
<accession>A0A4C1YLU6</accession>
<name>A0A4C1YLU6_EUMVA</name>
<dbReference type="Proteomes" id="UP000299102">
    <property type="component" value="Unassembled WGS sequence"/>
</dbReference>
<dbReference type="InterPro" id="IPR027967">
    <property type="entry name" value="DUF4612"/>
</dbReference>
<feature type="compositionally biased region" description="Basic and acidic residues" evidence="1">
    <location>
        <begin position="287"/>
        <end position="298"/>
    </location>
</feature>
<comment type="caution">
    <text evidence="2">The sequence shown here is derived from an EMBL/GenBank/DDBJ whole genome shotgun (WGS) entry which is preliminary data.</text>
</comment>
<feature type="compositionally biased region" description="Basic residues" evidence="1">
    <location>
        <begin position="510"/>
        <end position="522"/>
    </location>
</feature>
<dbReference type="PANTHER" id="PTHR14974:SF3">
    <property type="entry name" value="SIMILAR TO RIKEN CDNA 1700025G04 GENE"/>
    <property type="match status" value="1"/>
</dbReference>
<feature type="region of interest" description="Disordered" evidence="1">
    <location>
        <begin position="461"/>
        <end position="522"/>
    </location>
</feature>
<feature type="compositionally biased region" description="Low complexity" evidence="1">
    <location>
        <begin position="151"/>
        <end position="161"/>
    </location>
</feature>
<feature type="compositionally biased region" description="Basic and acidic residues" evidence="1">
    <location>
        <begin position="254"/>
        <end position="265"/>
    </location>
</feature>
<protein>
    <submittedName>
        <fullName evidence="2">Uncharacterized protein</fullName>
    </submittedName>
</protein>
<proteinExistence type="predicted"/>
<dbReference type="OrthoDB" id="5919401at2759"/>
<organism evidence="2 3">
    <name type="scientific">Eumeta variegata</name>
    <name type="common">Bagworm moth</name>
    <name type="synonym">Eumeta japonica</name>
    <dbReference type="NCBI Taxonomy" id="151549"/>
    <lineage>
        <taxon>Eukaryota</taxon>
        <taxon>Metazoa</taxon>
        <taxon>Ecdysozoa</taxon>
        <taxon>Arthropoda</taxon>
        <taxon>Hexapoda</taxon>
        <taxon>Insecta</taxon>
        <taxon>Pterygota</taxon>
        <taxon>Neoptera</taxon>
        <taxon>Endopterygota</taxon>
        <taxon>Lepidoptera</taxon>
        <taxon>Glossata</taxon>
        <taxon>Ditrysia</taxon>
        <taxon>Tineoidea</taxon>
        <taxon>Psychidae</taxon>
        <taxon>Oiketicinae</taxon>
        <taxon>Eumeta</taxon>
    </lineage>
</organism>
<keyword evidence="3" id="KW-1185">Reference proteome</keyword>
<feature type="compositionally biased region" description="Basic and acidic residues" evidence="1">
    <location>
        <begin position="400"/>
        <end position="412"/>
    </location>
</feature>
<dbReference type="PANTHER" id="PTHR14974">
    <property type="entry name" value="SIMILAR TO RIKEN CDNA 1700025G04 GENE"/>
    <property type="match status" value="1"/>
</dbReference>